<dbReference type="AlphaFoldDB" id="F6DTI6"/>
<keyword evidence="2" id="KW-1185">Reference proteome</keyword>
<dbReference type="Proteomes" id="UP000009234">
    <property type="component" value="Chromosome"/>
</dbReference>
<dbReference type="Pfam" id="PF07070">
    <property type="entry name" value="Spo0M"/>
    <property type="match status" value="1"/>
</dbReference>
<dbReference type="KEGG" id="dru:Desru_1785"/>
<dbReference type="RefSeq" id="WP_013841812.1">
    <property type="nucleotide sequence ID" value="NC_015589.1"/>
</dbReference>
<gene>
    <name evidence="1" type="ordered locus">Desru_1785</name>
</gene>
<organism evidence="1 2">
    <name type="scientific">Desulforamulus ruminis (strain ATCC 23193 / DSM 2154 / NCIMB 8452 / DL)</name>
    <name type="common">Desulfotomaculum ruminis</name>
    <dbReference type="NCBI Taxonomy" id="696281"/>
    <lineage>
        <taxon>Bacteria</taxon>
        <taxon>Bacillati</taxon>
        <taxon>Bacillota</taxon>
        <taxon>Clostridia</taxon>
        <taxon>Eubacteriales</taxon>
        <taxon>Peptococcaceae</taxon>
        <taxon>Desulforamulus</taxon>
    </lineage>
</organism>
<dbReference type="EMBL" id="CP002780">
    <property type="protein sequence ID" value="AEG60048.1"/>
    <property type="molecule type" value="Genomic_DNA"/>
</dbReference>
<dbReference type="eggNOG" id="COG4326">
    <property type="taxonomic scope" value="Bacteria"/>
</dbReference>
<name>F6DTI6_DESRL</name>
<dbReference type="HOGENOM" id="CLU_057336_1_0_9"/>
<protein>
    <submittedName>
        <fullName evidence="1">SpoOM family protein</fullName>
    </submittedName>
</protein>
<proteinExistence type="predicted"/>
<dbReference type="STRING" id="696281.Desru_1785"/>
<evidence type="ECO:0000313" key="1">
    <source>
        <dbReference type="EMBL" id="AEG60048.1"/>
    </source>
</evidence>
<dbReference type="OrthoDB" id="2351239at2"/>
<sequence>MLKKLMVRFGVGAAKVNLVLEKEQYRIGEAVTGKVVVEGGTVDQEIHALEVDVVLKVNIRGKEFTRVVETLPVARDFRIEAGETREIPFQHPITMQYPVSKGSVAYSLVTKMDIAQAKDAGDADRFAVLPGREMSLVFSALQILGFKEKISSGKVGQYGQEFEFYPSEQFFEQLREVKLKFHTQGDELKLFLELLLAGGVKSVTHHAELALPSEMLSNDHEQPLADTIKEFLEGQLRQVSLQGPRMAPSYQGYPGAAPGSPFGGFMGGMVAGMLGGAVLGELFGGDENEEAGAEAEGDEGFDLGFGDMMDFGDDEF</sequence>
<reference evidence="2" key="1">
    <citation type="submission" date="2011-05" db="EMBL/GenBank/DDBJ databases">
        <title>Complete sequence of Desulfotomaculum ruminis DSM 2154.</title>
        <authorList>
            <person name="Lucas S."/>
            <person name="Copeland A."/>
            <person name="Lapidus A."/>
            <person name="Cheng J.-F."/>
            <person name="Goodwin L."/>
            <person name="Pitluck S."/>
            <person name="Lu M."/>
            <person name="Detter J.C."/>
            <person name="Han C."/>
            <person name="Tapia R."/>
            <person name="Land M."/>
            <person name="Hauser L."/>
            <person name="Kyrpides N."/>
            <person name="Ivanova N."/>
            <person name="Mikhailova N."/>
            <person name="Pagani I."/>
            <person name="Stams A.J.M."/>
            <person name="Plugge C.M."/>
            <person name="Muyzer G."/>
            <person name="Kuever J."/>
            <person name="Parshina S.N."/>
            <person name="Ivanova A.E."/>
            <person name="Nazina T.N."/>
            <person name="Brambilla E."/>
            <person name="Spring S."/>
            <person name="Klenk H.-P."/>
            <person name="Woyke T."/>
        </authorList>
    </citation>
    <scope>NUCLEOTIDE SEQUENCE [LARGE SCALE GENOMIC DNA]</scope>
    <source>
        <strain evidence="2">ATCC 23193 / DSM 2154 / NCIB 8452 / DL</strain>
    </source>
</reference>
<dbReference type="PANTHER" id="PTHR40053:SF1">
    <property type="entry name" value="SPORULATION-CONTROL PROTEIN SPO0M"/>
    <property type="match status" value="1"/>
</dbReference>
<dbReference type="PANTHER" id="PTHR40053">
    <property type="entry name" value="SPORULATION-CONTROL PROTEIN SPO0M"/>
    <property type="match status" value="1"/>
</dbReference>
<evidence type="ECO:0000313" key="2">
    <source>
        <dbReference type="Proteomes" id="UP000009234"/>
    </source>
</evidence>
<reference evidence="1 2" key="2">
    <citation type="journal article" date="2012" name="Stand. Genomic Sci.">
        <title>Complete genome sequence of the sulfate-reducing firmicute Desulfotomaculum ruminis type strain (DL(T)).</title>
        <authorList>
            <person name="Spring S."/>
            <person name="Visser M."/>
            <person name="Lu M."/>
            <person name="Copeland A."/>
            <person name="Lapidus A."/>
            <person name="Lucas S."/>
            <person name="Cheng J.F."/>
            <person name="Han C."/>
            <person name="Tapia R."/>
            <person name="Goodwin L.A."/>
            <person name="Pitluck S."/>
            <person name="Ivanova N."/>
            <person name="Land M."/>
            <person name="Hauser L."/>
            <person name="Larimer F."/>
            <person name="Rohde M."/>
            <person name="Goker M."/>
            <person name="Detter J.C."/>
            <person name="Kyrpides N.C."/>
            <person name="Woyke T."/>
            <person name="Schaap P.J."/>
            <person name="Plugge C.M."/>
            <person name="Muyzer G."/>
            <person name="Kuever J."/>
            <person name="Pereira I.A."/>
            <person name="Parshina S.N."/>
            <person name="Bernier-Latmani R."/>
            <person name="Stams A.J."/>
            <person name="Klenk H.P."/>
        </authorList>
    </citation>
    <scope>NUCLEOTIDE SEQUENCE [LARGE SCALE GENOMIC DNA]</scope>
    <source>
        <strain evidence="2">ATCC 23193 / DSM 2154 / NCIB 8452 / DL</strain>
    </source>
</reference>
<accession>F6DTI6</accession>
<dbReference type="InterPro" id="IPR009776">
    <property type="entry name" value="Spore_0_M"/>
</dbReference>